<dbReference type="AlphaFoldDB" id="A0A9W7FHY5"/>
<dbReference type="GO" id="GO:0008239">
    <property type="term" value="F:dipeptidyl-peptidase activity"/>
    <property type="evidence" value="ECO:0007669"/>
    <property type="project" value="TreeGrafter"/>
</dbReference>
<proteinExistence type="inferred from homology"/>
<evidence type="ECO:0000256" key="7">
    <source>
        <dbReference type="SAM" id="SignalP"/>
    </source>
</evidence>
<evidence type="ECO:0000313" key="8">
    <source>
        <dbReference type="EMBL" id="GMI12742.1"/>
    </source>
</evidence>
<name>A0A9W7FHY5_9STRA</name>
<feature type="transmembrane region" description="Helical" evidence="6">
    <location>
        <begin position="764"/>
        <end position="786"/>
    </location>
</feature>
<dbReference type="Pfam" id="PF05577">
    <property type="entry name" value="Peptidase_S28"/>
    <property type="match status" value="1"/>
</dbReference>
<evidence type="ECO:0000256" key="3">
    <source>
        <dbReference type="ARBA" id="ARBA00022729"/>
    </source>
</evidence>
<evidence type="ECO:0000256" key="5">
    <source>
        <dbReference type="ARBA" id="ARBA00023180"/>
    </source>
</evidence>
<keyword evidence="4" id="KW-0378">Hydrolase</keyword>
<keyword evidence="5" id="KW-0325">Glycoprotein</keyword>
<protein>
    <recommendedName>
        <fullName evidence="10">Peptidase S28</fullName>
    </recommendedName>
</protein>
<dbReference type="InterPro" id="IPR008758">
    <property type="entry name" value="Peptidase_S28"/>
</dbReference>
<feature type="transmembrane region" description="Helical" evidence="6">
    <location>
        <begin position="540"/>
        <end position="562"/>
    </location>
</feature>
<sequence length="797" mass="86795">MTYLFVCLLISLPALSHGLSYNTDYYNQTLDHINSFFPGEHRWKHRYLFNDDFWGNGEEMKGLSATCKGPILLYTGNEGPVDAFWAGNGFMQSLASKWGGLLVFPEERYYGESIPSPDYTFMNTQQVLEDYVEFIGFIKSKYQAGSCPVVAFGGSYGGTLTTFLRAAYPSAVVGGLASSAPIGYYDPSAWPSHGVDEFTFSGIISKSYAEAGPDCLARIWEATDAIEGAELGELVGAFNVCDETALEPAKSSLFLYGLEGLPQLNYPYQIGDMPGWPVNRACEMLREGSENGSVLDAAAAVTAMALGYSLDGSCLPPFDEGPGNIPGDGPGDDSWGWQSCTETLHQFSSHGREGGGIREYKFDWETSAVDVCAEAWGAEYGVAPNPDVFTDRYGGYKLGDGLVDVSNIIWSTGGLDPWGGGCFHEEFAPEDAEERGLHYFTIPLGAHHFDLRGNHEGDPEDVREVREKEEKIIWGWIKDYVKRQGYKHTVTALSDLISSTGLDRRASLELANSSLLRRLEEEYKESRGAQREHEEIVEGVVAKLLLGWEFMVSVVVAVGVLVRRRGVMEVENVKGFVVEDVCGCTMAFGWIEGERGQGGQGGYYGSYKTSSILKFSSLLLSRWAGGQGGEEGQRGVEKLASFASYLSSYLPSSPTTVVSKISSSLCMTLCGCKALLALASLALLHIVLNHLSVGRIAHNVVNLLSVAWVVVGLVGVEEWLREIQVVAVRVWLVNLFLSSAVLLYRRDVYEKVSTLHLSLLNRSVPVLSVFVGALVGLVSAEVVGVVSDAATSKTSIT</sequence>
<keyword evidence="2" id="KW-0645">Protease</keyword>
<dbReference type="GO" id="GO:0006508">
    <property type="term" value="P:proteolysis"/>
    <property type="evidence" value="ECO:0007669"/>
    <property type="project" value="UniProtKB-KW"/>
</dbReference>
<comment type="caution">
    <text evidence="8">The sequence shown here is derived from an EMBL/GenBank/DDBJ whole genome shotgun (WGS) entry which is preliminary data.</text>
</comment>
<keyword evidence="6" id="KW-0472">Membrane</keyword>
<dbReference type="Gene3D" id="3.40.50.1820">
    <property type="entry name" value="alpha/beta hydrolase"/>
    <property type="match status" value="1"/>
</dbReference>
<feature type="transmembrane region" description="Helical" evidence="6">
    <location>
        <begin position="665"/>
        <end position="688"/>
    </location>
</feature>
<feature type="transmembrane region" description="Helical" evidence="6">
    <location>
        <begin position="700"/>
        <end position="719"/>
    </location>
</feature>
<dbReference type="InterPro" id="IPR042269">
    <property type="entry name" value="Ser_carbopepase_S28_SKS"/>
</dbReference>
<feature type="chain" id="PRO_5040887663" description="Peptidase S28" evidence="7">
    <location>
        <begin position="19"/>
        <end position="797"/>
    </location>
</feature>
<dbReference type="InterPro" id="IPR029058">
    <property type="entry name" value="AB_hydrolase_fold"/>
</dbReference>
<feature type="transmembrane region" description="Helical" evidence="6">
    <location>
        <begin position="726"/>
        <end position="744"/>
    </location>
</feature>
<dbReference type="PANTHER" id="PTHR11010">
    <property type="entry name" value="PROTEASE S28 PRO-X CARBOXYPEPTIDASE-RELATED"/>
    <property type="match status" value="1"/>
</dbReference>
<organism evidence="8 9">
    <name type="scientific">Triparma retinervis</name>
    <dbReference type="NCBI Taxonomy" id="2557542"/>
    <lineage>
        <taxon>Eukaryota</taxon>
        <taxon>Sar</taxon>
        <taxon>Stramenopiles</taxon>
        <taxon>Ochrophyta</taxon>
        <taxon>Bolidophyceae</taxon>
        <taxon>Parmales</taxon>
        <taxon>Triparmaceae</taxon>
        <taxon>Triparma</taxon>
    </lineage>
</organism>
<keyword evidence="6" id="KW-1133">Transmembrane helix</keyword>
<evidence type="ECO:0008006" key="10">
    <source>
        <dbReference type="Google" id="ProtNLM"/>
    </source>
</evidence>
<comment type="similarity">
    <text evidence="1">Belongs to the peptidase S28 family.</text>
</comment>
<dbReference type="SUPFAM" id="SSF53474">
    <property type="entry name" value="alpha/beta-Hydrolases"/>
    <property type="match status" value="1"/>
</dbReference>
<dbReference type="Proteomes" id="UP001165082">
    <property type="component" value="Unassembled WGS sequence"/>
</dbReference>
<evidence type="ECO:0000256" key="6">
    <source>
        <dbReference type="SAM" id="Phobius"/>
    </source>
</evidence>
<evidence type="ECO:0000256" key="4">
    <source>
        <dbReference type="ARBA" id="ARBA00022801"/>
    </source>
</evidence>
<dbReference type="GO" id="GO:0070008">
    <property type="term" value="F:serine-type exopeptidase activity"/>
    <property type="evidence" value="ECO:0007669"/>
    <property type="project" value="InterPro"/>
</dbReference>
<reference evidence="8" key="1">
    <citation type="submission" date="2022-07" db="EMBL/GenBank/DDBJ databases">
        <title>Genome analysis of Parmales, a sister group of diatoms, reveals the evolutionary specialization of diatoms from phago-mixotrophs to photoautotrophs.</title>
        <authorList>
            <person name="Ban H."/>
            <person name="Sato S."/>
            <person name="Yoshikawa S."/>
            <person name="Kazumasa Y."/>
            <person name="Nakamura Y."/>
            <person name="Ichinomiya M."/>
            <person name="Saitoh K."/>
            <person name="Sato N."/>
            <person name="Blanc-Mathieu R."/>
            <person name="Endo H."/>
            <person name="Kuwata A."/>
            <person name="Ogata H."/>
        </authorList>
    </citation>
    <scope>NUCLEOTIDE SEQUENCE</scope>
</reference>
<keyword evidence="6" id="KW-0812">Transmembrane</keyword>
<accession>A0A9W7FHY5</accession>
<dbReference type="EMBL" id="BRXZ01000494">
    <property type="protein sequence ID" value="GMI12742.1"/>
    <property type="molecule type" value="Genomic_DNA"/>
</dbReference>
<evidence type="ECO:0000256" key="1">
    <source>
        <dbReference type="ARBA" id="ARBA00011079"/>
    </source>
</evidence>
<keyword evidence="9" id="KW-1185">Reference proteome</keyword>
<dbReference type="PANTHER" id="PTHR11010:SF38">
    <property type="entry name" value="LYSOSOMAL PRO-X CARBOXYPEPTIDASE"/>
    <property type="match status" value="1"/>
</dbReference>
<keyword evidence="3 7" id="KW-0732">Signal</keyword>
<gene>
    <name evidence="8" type="ORF">TrRE_jg10953</name>
</gene>
<evidence type="ECO:0000313" key="9">
    <source>
        <dbReference type="Proteomes" id="UP001165082"/>
    </source>
</evidence>
<feature type="signal peptide" evidence="7">
    <location>
        <begin position="1"/>
        <end position="18"/>
    </location>
</feature>
<dbReference type="OrthoDB" id="2130629at2759"/>
<evidence type="ECO:0000256" key="2">
    <source>
        <dbReference type="ARBA" id="ARBA00022670"/>
    </source>
</evidence>
<dbReference type="Gene3D" id="1.20.120.980">
    <property type="entry name" value="Serine carboxypeptidase S28, SKS domain"/>
    <property type="match status" value="1"/>
</dbReference>